<evidence type="ECO:0000313" key="3">
    <source>
        <dbReference type="EMBL" id="EAR60625.1"/>
    </source>
</evidence>
<keyword evidence="4" id="KW-1185">Reference proteome</keyword>
<dbReference type="OrthoDB" id="9795626at2"/>
<protein>
    <submittedName>
        <fullName evidence="3">Nuclease sbcCD subunit C</fullName>
    </submittedName>
</protein>
<reference evidence="3 4" key="1">
    <citation type="submission" date="2006-02" db="EMBL/GenBank/DDBJ databases">
        <authorList>
            <person name="Pinhassi J."/>
            <person name="Pedros-Alio C."/>
            <person name="Ferriera S."/>
            <person name="Johnson J."/>
            <person name="Kravitz S."/>
            <person name="Halpern A."/>
            <person name="Remington K."/>
            <person name="Beeson K."/>
            <person name="Tran B."/>
            <person name="Rogers Y.-H."/>
            <person name="Friedman R."/>
            <person name="Venter J.C."/>
        </authorList>
    </citation>
    <scope>NUCLEOTIDE SEQUENCE [LARGE SCALE GENOMIC DNA]</scope>
    <source>
        <strain evidence="3 4">MED92</strain>
    </source>
</reference>
<keyword evidence="1" id="KW-0175">Coiled coil</keyword>
<dbReference type="PANTHER" id="PTHR32114">
    <property type="entry name" value="ABC TRANSPORTER ABCH.3"/>
    <property type="match status" value="1"/>
</dbReference>
<sequence length="1231" mass="138852">MRILSLRFKNINALRDEWKIDFTSGEFAENGLFAITGPTGAGKTSILDAICLALYHRTPRLRTISQSTNELMTRGTADALAEVEFEVKGQSYRAFWSQRRSRDKAEGNLQEAKVELARLGDQGDEILASQVKVKNQLIEQISGLDFERFTKSMMLSQGQFAAFLNADANDRAELLEELTGTEIYGLISERVYERFKSASDEVKHLEARAEGVELLSVEQLAELSEQQTVISTQLKSTEQQHKQLQAEQRWWNDYSKAEQTLTEAQLGQQQVAKEREAHAEDLDRLAASEPAEKLRAPYQILKAVQQRVTSLVQQIAEQTPQITMLNQQKADAEVQLKSKSVALDEAKQKAQDQERLINDQVVPLDSEIARLQSQFADASSEQQNTRSQVDKLNQQLADLKQRGEADLEQLKAITEHLSAQTHLNDLTERLPLWRAQLDQELQLQAELKQIAVSLQQRAEQQSKDQAEHAALELQISEQQSLLEPLETELRDCLQQLQVSLAGRNLEVLEADFSRLQAQQPLLTEMRHSAEQFAQLSQEQTMATAQLQTLQNQLNLTDSQLAGLREQWPLKNQAVKDLKKLLEQERKINSLEAERAKLQAGEACPLCGSHEHPLVAEYQTLDVSDTEQRLQVEEAALDELKQQGTTLNSQRQLLVETQIPELEQKLSQLADQLSQLQQRWQSVQQQMGTELSLNDQPAIISHIDGSTGQMAQLQGELEALRALYKQEQQQTLALQTAEQTLQKLQAELALQLQKQQANQQQSAAESQRQQQLNEQLDALQVQLKAEVEAYQLVMPEPTEAIIWLEQLSKQCLELRQQHELQAELSKRTETQSVEIGQIEIQIVEANKRLAERDERVSGLTSTLADKQSLRKALFSDQIVTDVREQMQKDLSTAEAQHQAQLHLLQEAETASKSAQAALAQLQQQHVAETEGQEKQLAEWQQILGSSQFADEAEFVAALLDETERTELKALADRLKQAQEHNQALLKQAQAQHADLQAQGEAAKYALEHATPLQEQLASIETALKDLIHQRGEVSSQLEQDKQRRNSQQQLFAQIEAAKRRYDDLAYLNSLVGSQRGDKFRRFAQGLTLDHLVYLANNQLDRLHGRYQLQRKQSEALELQVVDTWQADTVRDTKTLSGGESFLVSLALALALSDLVSQKTSIDSLFLDEGFGTLDSETLDTALDALDSLNASGKMIGVISHIEAMKERIPLQIKVRKQSGLGISRLENQYQVL</sequence>
<dbReference type="GO" id="GO:0016887">
    <property type="term" value="F:ATP hydrolysis activity"/>
    <property type="evidence" value="ECO:0007669"/>
    <property type="project" value="InterPro"/>
</dbReference>
<organism evidence="3 4">
    <name type="scientific">Neptuniibacter caesariensis</name>
    <dbReference type="NCBI Taxonomy" id="207954"/>
    <lineage>
        <taxon>Bacteria</taxon>
        <taxon>Pseudomonadati</taxon>
        <taxon>Pseudomonadota</taxon>
        <taxon>Gammaproteobacteria</taxon>
        <taxon>Oceanospirillales</taxon>
        <taxon>Oceanospirillaceae</taxon>
        <taxon>Neptuniibacter</taxon>
    </lineage>
</organism>
<proteinExistence type="predicted"/>
<dbReference type="InterPro" id="IPR038729">
    <property type="entry name" value="Rad50/SbcC_AAA"/>
</dbReference>
<dbReference type="RefSeq" id="WP_007019564.1">
    <property type="nucleotide sequence ID" value="NZ_CH724125.1"/>
</dbReference>
<name>A0A7U8GRY9_NEPCE</name>
<evidence type="ECO:0000256" key="1">
    <source>
        <dbReference type="SAM" id="Coils"/>
    </source>
</evidence>
<dbReference type="Pfam" id="PF13558">
    <property type="entry name" value="SbcC_Walker_B"/>
    <property type="match status" value="1"/>
</dbReference>
<dbReference type="EMBL" id="AAOW01000015">
    <property type="protein sequence ID" value="EAR60625.1"/>
    <property type="molecule type" value="Genomic_DNA"/>
</dbReference>
<accession>A0A7U8GRY9</accession>
<dbReference type="Gene3D" id="3.40.50.300">
    <property type="entry name" value="P-loop containing nucleotide triphosphate hydrolases"/>
    <property type="match status" value="2"/>
</dbReference>
<feature type="coiled-coil region" evidence="1">
    <location>
        <begin position="329"/>
        <end position="413"/>
    </location>
</feature>
<dbReference type="Pfam" id="PF13476">
    <property type="entry name" value="AAA_23"/>
    <property type="match status" value="1"/>
</dbReference>
<dbReference type="SUPFAM" id="SSF52540">
    <property type="entry name" value="P-loop containing nucleoside triphosphate hydrolases"/>
    <property type="match status" value="1"/>
</dbReference>
<evidence type="ECO:0000259" key="2">
    <source>
        <dbReference type="Pfam" id="PF13476"/>
    </source>
</evidence>
<dbReference type="GO" id="GO:0006302">
    <property type="term" value="P:double-strand break repair"/>
    <property type="evidence" value="ECO:0007669"/>
    <property type="project" value="InterPro"/>
</dbReference>
<feature type="coiled-coil region" evidence="1">
    <location>
        <begin position="966"/>
        <end position="997"/>
    </location>
</feature>
<gene>
    <name evidence="3" type="ORF">MED92_09481</name>
</gene>
<dbReference type="PANTHER" id="PTHR32114:SF2">
    <property type="entry name" value="ABC TRANSPORTER ABCH.3"/>
    <property type="match status" value="1"/>
</dbReference>
<feature type="coiled-coil region" evidence="1">
    <location>
        <begin position="532"/>
        <end position="823"/>
    </location>
</feature>
<dbReference type="InterPro" id="IPR027417">
    <property type="entry name" value="P-loop_NTPase"/>
</dbReference>
<dbReference type="Proteomes" id="UP000002171">
    <property type="component" value="Unassembled WGS sequence"/>
</dbReference>
<evidence type="ECO:0000313" key="4">
    <source>
        <dbReference type="Proteomes" id="UP000002171"/>
    </source>
</evidence>
<comment type="caution">
    <text evidence="3">The sequence shown here is derived from an EMBL/GenBank/DDBJ whole genome shotgun (WGS) entry which is preliminary data.</text>
</comment>
<dbReference type="AlphaFoldDB" id="A0A7U8GRY9"/>
<feature type="domain" description="Rad50/SbcC-type AAA" evidence="2">
    <location>
        <begin position="5"/>
        <end position="241"/>
    </location>
</feature>